<dbReference type="AlphaFoldDB" id="A0A382B5R8"/>
<proteinExistence type="predicted"/>
<feature type="non-terminal residue" evidence="3">
    <location>
        <position position="35"/>
    </location>
</feature>
<dbReference type="EMBL" id="UINC01028333">
    <property type="protein sequence ID" value="SVB09146.1"/>
    <property type="molecule type" value="Genomic_DNA"/>
</dbReference>
<reference evidence="3" key="1">
    <citation type="submission" date="2018-05" db="EMBL/GenBank/DDBJ databases">
        <authorList>
            <person name="Lanie J.A."/>
            <person name="Ng W.-L."/>
            <person name="Kazmierczak K.M."/>
            <person name="Andrzejewski T.M."/>
            <person name="Davidsen T.M."/>
            <person name="Wayne K.J."/>
            <person name="Tettelin H."/>
            <person name="Glass J.I."/>
            <person name="Rusch D."/>
            <person name="Podicherti R."/>
            <person name="Tsui H.-C.T."/>
            <person name="Winkler M.E."/>
        </authorList>
    </citation>
    <scope>NUCLEOTIDE SEQUENCE</scope>
</reference>
<name>A0A382B5R8_9ZZZZ</name>
<evidence type="ECO:0000313" key="3">
    <source>
        <dbReference type="EMBL" id="SVB09146.1"/>
    </source>
</evidence>
<evidence type="ECO:0000256" key="1">
    <source>
        <dbReference type="SAM" id="MobiDB-lite"/>
    </source>
</evidence>
<sequence>MILTSEQNDMLKGGQGSTKQKAMRLLVDLGEAAGA</sequence>
<organism evidence="3">
    <name type="scientific">marine metagenome</name>
    <dbReference type="NCBI Taxonomy" id="408172"/>
    <lineage>
        <taxon>unclassified sequences</taxon>
        <taxon>metagenomes</taxon>
        <taxon>ecological metagenomes</taxon>
    </lineage>
</organism>
<dbReference type="Pfam" id="PF04412">
    <property type="entry name" value="AcnX"/>
    <property type="match status" value="1"/>
</dbReference>
<evidence type="ECO:0000259" key="2">
    <source>
        <dbReference type="Pfam" id="PF04412"/>
    </source>
</evidence>
<protein>
    <recommendedName>
        <fullName evidence="2">Phosphomevalonate dehydratase large subunit-like domain-containing protein</fullName>
    </recommendedName>
</protein>
<dbReference type="InterPro" id="IPR007506">
    <property type="entry name" value="PMDh-L-like_dom"/>
</dbReference>
<accession>A0A382B5R8</accession>
<feature type="domain" description="Phosphomevalonate dehydratase large subunit-like" evidence="2">
    <location>
        <begin position="1"/>
        <end position="35"/>
    </location>
</feature>
<gene>
    <name evidence="3" type="ORF">METZ01_LOCUS162000</name>
</gene>
<feature type="region of interest" description="Disordered" evidence="1">
    <location>
        <begin position="1"/>
        <end position="20"/>
    </location>
</feature>